<name>A0A426JVA3_9PSEU</name>
<proteinExistence type="predicted"/>
<dbReference type="InterPro" id="IPR043993">
    <property type="entry name" value="T4SS_pilin"/>
</dbReference>
<feature type="transmembrane region" description="Helical" evidence="1">
    <location>
        <begin position="33"/>
        <end position="54"/>
    </location>
</feature>
<evidence type="ECO:0000313" key="3">
    <source>
        <dbReference type="Proteomes" id="UP000274515"/>
    </source>
</evidence>
<keyword evidence="3" id="KW-1185">Reference proteome</keyword>
<organism evidence="2 3">
    <name type="scientific">Saccharopolyspora rhizosphaerae</name>
    <dbReference type="NCBI Taxonomy" id="2492662"/>
    <lineage>
        <taxon>Bacteria</taxon>
        <taxon>Bacillati</taxon>
        <taxon>Actinomycetota</taxon>
        <taxon>Actinomycetes</taxon>
        <taxon>Pseudonocardiales</taxon>
        <taxon>Pseudonocardiaceae</taxon>
        <taxon>Saccharopolyspora</taxon>
    </lineage>
</organism>
<evidence type="ECO:0000256" key="1">
    <source>
        <dbReference type="SAM" id="Phobius"/>
    </source>
</evidence>
<accession>A0A426JVA3</accession>
<sequence>MLLGAATGHSAPVMVLAEAANLETVMNNARNWIMGILAVVATLFLTIGGLRYLLAGGDPSEVEKAKQAVKHAAYGFAVCALAPILVGILKGILEV</sequence>
<dbReference type="Pfam" id="PF18895">
    <property type="entry name" value="T4SS_pilin"/>
    <property type="match status" value="1"/>
</dbReference>
<protein>
    <submittedName>
        <fullName evidence="2">Uncharacterized protein</fullName>
    </submittedName>
</protein>
<keyword evidence="1" id="KW-1133">Transmembrane helix</keyword>
<dbReference type="AlphaFoldDB" id="A0A426JVA3"/>
<feature type="transmembrane region" description="Helical" evidence="1">
    <location>
        <begin position="74"/>
        <end position="93"/>
    </location>
</feature>
<keyword evidence="1" id="KW-0472">Membrane</keyword>
<dbReference type="EMBL" id="RSAA01000010">
    <property type="protein sequence ID" value="RRO17104.1"/>
    <property type="molecule type" value="Genomic_DNA"/>
</dbReference>
<gene>
    <name evidence="2" type="ORF">EIL87_12445</name>
</gene>
<evidence type="ECO:0000313" key="2">
    <source>
        <dbReference type="EMBL" id="RRO17104.1"/>
    </source>
</evidence>
<comment type="caution">
    <text evidence="2">The sequence shown here is derived from an EMBL/GenBank/DDBJ whole genome shotgun (WGS) entry which is preliminary data.</text>
</comment>
<keyword evidence="1" id="KW-0812">Transmembrane</keyword>
<reference evidence="2 3" key="1">
    <citation type="submission" date="2018-11" db="EMBL/GenBank/DDBJ databases">
        <title>Saccharopolyspora rhizosphaerae sp. nov., an actinomycete isolated from rhizosphere soil in Thailand.</title>
        <authorList>
            <person name="Intra B."/>
            <person name="Euanorasetr J."/>
            <person name="Take A."/>
            <person name="Inahashi Y."/>
            <person name="Mori M."/>
            <person name="Panbangred W."/>
            <person name="Matsumoto A."/>
        </authorList>
    </citation>
    <scope>NUCLEOTIDE SEQUENCE [LARGE SCALE GENOMIC DNA]</scope>
    <source>
        <strain evidence="2 3">H219</strain>
    </source>
</reference>
<dbReference type="Proteomes" id="UP000274515">
    <property type="component" value="Unassembled WGS sequence"/>
</dbReference>
<dbReference type="OrthoDB" id="4566527at2"/>